<dbReference type="GO" id="GO:0016020">
    <property type="term" value="C:membrane"/>
    <property type="evidence" value="ECO:0007669"/>
    <property type="project" value="UniProtKB-SubCell"/>
</dbReference>
<feature type="region of interest" description="Disordered" evidence="6">
    <location>
        <begin position="229"/>
        <end position="251"/>
    </location>
</feature>
<dbReference type="OrthoDB" id="5086884at2759"/>
<feature type="region of interest" description="Disordered" evidence="6">
    <location>
        <begin position="507"/>
        <end position="528"/>
    </location>
</feature>
<dbReference type="PROSITE" id="PS50850">
    <property type="entry name" value="MFS"/>
    <property type="match status" value="1"/>
</dbReference>
<dbReference type="Pfam" id="PF07690">
    <property type="entry name" value="MFS_1"/>
    <property type="match status" value="1"/>
</dbReference>
<feature type="transmembrane region" description="Helical" evidence="7">
    <location>
        <begin position="368"/>
        <end position="385"/>
    </location>
</feature>
<organism evidence="9 10">
    <name type="scientific">Phialocephala subalpina</name>
    <dbReference type="NCBI Taxonomy" id="576137"/>
    <lineage>
        <taxon>Eukaryota</taxon>
        <taxon>Fungi</taxon>
        <taxon>Dikarya</taxon>
        <taxon>Ascomycota</taxon>
        <taxon>Pezizomycotina</taxon>
        <taxon>Leotiomycetes</taxon>
        <taxon>Helotiales</taxon>
        <taxon>Mollisiaceae</taxon>
        <taxon>Phialocephala</taxon>
        <taxon>Phialocephala fortinii species complex</taxon>
    </lineage>
</organism>
<keyword evidence="3 7" id="KW-0812">Transmembrane</keyword>
<dbReference type="AlphaFoldDB" id="A0A1L7WKK0"/>
<dbReference type="Gene3D" id="1.20.1250.20">
    <property type="entry name" value="MFS general substrate transporter like domains"/>
    <property type="match status" value="1"/>
</dbReference>
<dbReference type="InterPro" id="IPR050930">
    <property type="entry name" value="MFS_Vesicular_Transporter"/>
</dbReference>
<evidence type="ECO:0000256" key="6">
    <source>
        <dbReference type="SAM" id="MobiDB-lite"/>
    </source>
</evidence>
<evidence type="ECO:0000256" key="5">
    <source>
        <dbReference type="ARBA" id="ARBA00023136"/>
    </source>
</evidence>
<protein>
    <submittedName>
        <fullName evidence="9">Related to vesicular amine transporter</fullName>
    </submittedName>
</protein>
<keyword evidence="4 7" id="KW-1133">Transmembrane helix</keyword>
<evidence type="ECO:0000259" key="8">
    <source>
        <dbReference type="PROSITE" id="PS50850"/>
    </source>
</evidence>
<dbReference type="GO" id="GO:0022857">
    <property type="term" value="F:transmembrane transporter activity"/>
    <property type="evidence" value="ECO:0007669"/>
    <property type="project" value="InterPro"/>
</dbReference>
<feature type="transmembrane region" description="Helical" evidence="7">
    <location>
        <begin position="191"/>
        <end position="211"/>
    </location>
</feature>
<dbReference type="Proteomes" id="UP000184330">
    <property type="component" value="Unassembled WGS sequence"/>
</dbReference>
<evidence type="ECO:0000256" key="1">
    <source>
        <dbReference type="ARBA" id="ARBA00004141"/>
    </source>
</evidence>
<dbReference type="STRING" id="576137.A0A1L7WKK0"/>
<feature type="transmembrane region" description="Helical" evidence="7">
    <location>
        <begin position="397"/>
        <end position="425"/>
    </location>
</feature>
<evidence type="ECO:0000313" key="10">
    <source>
        <dbReference type="Proteomes" id="UP000184330"/>
    </source>
</evidence>
<feature type="transmembrane region" description="Helical" evidence="7">
    <location>
        <begin position="445"/>
        <end position="466"/>
    </location>
</feature>
<feature type="transmembrane region" description="Helical" evidence="7">
    <location>
        <begin position="478"/>
        <end position="499"/>
    </location>
</feature>
<evidence type="ECO:0000256" key="2">
    <source>
        <dbReference type="ARBA" id="ARBA00022448"/>
    </source>
</evidence>
<proteinExistence type="predicted"/>
<dbReference type="PANTHER" id="PTHR23506">
    <property type="entry name" value="GH10249P"/>
    <property type="match status" value="1"/>
</dbReference>
<feature type="transmembrane region" description="Helical" evidence="7">
    <location>
        <begin position="133"/>
        <end position="151"/>
    </location>
</feature>
<dbReference type="SUPFAM" id="SSF103473">
    <property type="entry name" value="MFS general substrate transporter"/>
    <property type="match status" value="1"/>
</dbReference>
<dbReference type="InterPro" id="IPR036259">
    <property type="entry name" value="MFS_trans_sf"/>
</dbReference>
<dbReference type="InterPro" id="IPR011701">
    <property type="entry name" value="MFS"/>
</dbReference>
<evidence type="ECO:0000256" key="4">
    <source>
        <dbReference type="ARBA" id="ARBA00022989"/>
    </source>
</evidence>
<dbReference type="PANTHER" id="PTHR23506:SF23">
    <property type="entry name" value="GH10249P"/>
    <property type="match status" value="1"/>
</dbReference>
<feature type="transmembrane region" description="Helical" evidence="7">
    <location>
        <begin position="163"/>
        <end position="185"/>
    </location>
</feature>
<feature type="transmembrane region" description="Helical" evidence="7">
    <location>
        <begin position="339"/>
        <end position="362"/>
    </location>
</feature>
<feature type="transmembrane region" description="Helical" evidence="7">
    <location>
        <begin position="106"/>
        <end position="127"/>
    </location>
</feature>
<comment type="subcellular location">
    <subcellularLocation>
        <location evidence="1">Membrane</location>
        <topology evidence="1">Multi-pass membrane protein</topology>
    </subcellularLocation>
</comment>
<feature type="transmembrane region" description="Helical" evidence="7">
    <location>
        <begin position="30"/>
        <end position="58"/>
    </location>
</feature>
<feature type="domain" description="Major facilitator superfamily (MFS) profile" evidence="8">
    <location>
        <begin position="32"/>
        <end position="499"/>
    </location>
</feature>
<keyword evidence="10" id="KW-1185">Reference proteome</keyword>
<dbReference type="EMBL" id="FJOG01000003">
    <property type="protein sequence ID" value="CZR53304.1"/>
    <property type="molecule type" value="Genomic_DNA"/>
</dbReference>
<reference evidence="9 10" key="1">
    <citation type="submission" date="2016-03" db="EMBL/GenBank/DDBJ databases">
        <authorList>
            <person name="Ploux O."/>
        </authorList>
    </citation>
    <scope>NUCLEOTIDE SEQUENCE [LARGE SCALE GENOMIC DNA]</scope>
    <source>
        <strain evidence="9 10">UAMH 11012</strain>
    </source>
</reference>
<sequence>MGRINNFLSGTRVDPNSPPPYLLRIRSSKIFILSTICIAVFTDIFLYGIIVPVIPFAIESRAGVKPSSVQSYVSVLLAVYGAALLVLSPVVGWYSDRSQSRRFPLLIGLLALAGATVMLCLARTVALLIVGRLLQGASAAIVWVVGMALLVDTVGEKEIGETLGWVSISMSVGILLAPLLGGVVYNKAGYYAVYFMAFGLIGLDILLRLSLVEKKIARQWLDDEAETATISDLEQGSQTEETVDEKPDIADPAPDASDLVGEKTVAADPIPSDGGTHETIPGTAADPRIRSKWPPVFTLLKSRRLLTALWGCIVQGSQMTAFDSVIPLYVQRTFHWNSIGAGLIFLAVFIPGFLAPLVGWAADKYGPRWPTVIGFTMTIPFWVLLRLVTHDSLGQKVLLCALLALIGICLTLTNPPLMAEITYVVEAKERQEPGRFGKNGAYAQAYGLFITAFAAGTLIGPVWSGYVEQAAGWGTMSWSLGLFSIAGAVPCFIWTGGLVTENNAKSGEERAAGKGKVAVPAAETSSPV</sequence>
<evidence type="ECO:0000313" key="9">
    <source>
        <dbReference type="EMBL" id="CZR53304.1"/>
    </source>
</evidence>
<evidence type="ECO:0000256" key="3">
    <source>
        <dbReference type="ARBA" id="ARBA00022692"/>
    </source>
</evidence>
<dbReference type="CDD" id="cd17325">
    <property type="entry name" value="MFS_MdtG_SLC18_like"/>
    <property type="match status" value="1"/>
</dbReference>
<dbReference type="InterPro" id="IPR020846">
    <property type="entry name" value="MFS_dom"/>
</dbReference>
<name>A0A1L7WKK0_9HELO</name>
<accession>A0A1L7WKK0</accession>
<evidence type="ECO:0000256" key="7">
    <source>
        <dbReference type="SAM" id="Phobius"/>
    </source>
</evidence>
<feature type="transmembrane region" description="Helical" evidence="7">
    <location>
        <begin position="70"/>
        <end position="94"/>
    </location>
</feature>
<keyword evidence="5 7" id="KW-0472">Membrane</keyword>
<feature type="compositionally biased region" description="Polar residues" evidence="6">
    <location>
        <begin position="229"/>
        <end position="240"/>
    </location>
</feature>
<keyword evidence="2" id="KW-0813">Transport</keyword>
<gene>
    <name evidence="9" type="ORF">PAC_03182</name>
</gene>